<accession>A0A7U6GGK0</accession>
<keyword evidence="1" id="KW-0472">Membrane</keyword>
<name>A0A7U6GGK0_9GAMM</name>
<protein>
    <submittedName>
        <fullName evidence="2">Uncharacterized protein</fullName>
    </submittedName>
</protein>
<sequence>MGLGLSHKSSKLQRRLNHCFRKLSRYFSVDWLTHHRRPAFMLCRWRGDEDSAPFLLPDGLRVWPFIYSICFSLIILFARKDCGFEWSLVFWSILPFAILGWVIPLFLYHRCDRQSRRTPTTRHRLTVLAAVWKTWPRHLDSFSKLPTEVYPAPTGCGKSDHEQCKHFAELHRYYWCRLECYWSKVMGLVKACLPQICSDDVDRDPRYWRLSGSVYQSFATSGLNEFFQSDGRLLWYNRGVLRWLKYWCSPLWSSWLYLVAYSFLSVSTNEWKYMVKMWMLISVIFVWRQTSLFHHQAFFHKELYKRIPAVRGRAVTQVGLDRSIPRLQLGLLISVLVSGGFLFLGK</sequence>
<dbReference type="Proteomes" id="UP000031631">
    <property type="component" value="Chromosome"/>
</dbReference>
<evidence type="ECO:0000313" key="3">
    <source>
        <dbReference type="Proteomes" id="UP000031631"/>
    </source>
</evidence>
<evidence type="ECO:0000313" key="2">
    <source>
        <dbReference type="EMBL" id="BAO43184.1"/>
    </source>
</evidence>
<keyword evidence="1" id="KW-1133">Transmembrane helix</keyword>
<keyword evidence="1" id="KW-0812">Transmembrane</keyword>
<feature type="transmembrane region" description="Helical" evidence="1">
    <location>
        <begin position="60"/>
        <end position="78"/>
    </location>
</feature>
<feature type="transmembrane region" description="Helical" evidence="1">
    <location>
        <begin position="90"/>
        <end position="108"/>
    </location>
</feature>
<gene>
    <name evidence="2" type="ORF">TBH_C0238</name>
</gene>
<evidence type="ECO:0000256" key="1">
    <source>
        <dbReference type="SAM" id="Phobius"/>
    </source>
</evidence>
<proteinExistence type="predicted"/>
<dbReference type="KEGG" id="tbn:TBH_C0238"/>
<reference evidence="2 3" key="1">
    <citation type="journal article" date="2014" name="PLoS ONE">
        <title>Physiological and genomic features of a novel sulfur-oxidizing gammaproteobacterium belonging to a previously uncultivated symbiotic lineage isolated from a hydrothermal vent.</title>
        <authorList>
            <person name="Nunoura T."/>
            <person name="Takaki Y."/>
            <person name="Kazama H."/>
            <person name="Kakuta J."/>
            <person name="Shimamura S."/>
            <person name="Makita H."/>
            <person name="Hirai M."/>
            <person name="Miyazaki M."/>
            <person name="Takai K."/>
        </authorList>
    </citation>
    <scope>NUCLEOTIDE SEQUENCE [LARGE SCALE GENOMIC DNA]</scope>
    <source>
        <strain evidence="2 3">Hiromi1</strain>
    </source>
</reference>
<dbReference type="EMBL" id="AP012273">
    <property type="protein sequence ID" value="BAO43184.1"/>
    <property type="molecule type" value="Genomic_DNA"/>
</dbReference>
<organism evidence="2 3">
    <name type="scientific">Thiolapillus brandeum</name>
    <dbReference type="NCBI Taxonomy" id="1076588"/>
    <lineage>
        <taxon>Bacteria</taxon>
        <taxon>Pseudomonadati</taxon>
        <taxon>Pseudomonadota</taxon>
        <taxon>Gammaproteobacteria</taxon>
        <taxon>Chromatiales</taxon>
        <taxon>Sedimenticolaceae</taxon>
        <taxon>Thiolapillus</taxon>
    </lineage>
</organism>
<dbReference type="AlphaFoldDB" id="A0A7U6GGK0"/>
<keyword evidence="3" id="KW-1185">Reference proteome</keyword>